<sequence length="298" mass="32618">MSEDAATSIGAKRAVSPTHAATAEALGAGAAQKRMRAQHPRTRKPRQVRKATADESVLDAVELLLKDVWLSDCASSNTAGLPATFGWSAGDQQGEALFCRNPPIPAKLAGGEPAECELEVYVHELTERGIGIATRESPGELRELVSRGGRPWVFTVPFTLSGERARVRSVRHEWGYTQADLLGIGEGSPLRVEAPCKYYGECSGCQLQHLGYEDQLLFKQRVVQRAFTHANPLFASLTVSPVMHSPLQLGYRTKLTPHFDVPKHSELPEQVPIGFTRSGQRRVLDIEDCIIGTDAVRR</sequence>
<dbReference type="GO" id="GO:0006396">
    <property type="term" value="P:RNA processing"/>
    <property type="evidence" value="ECO:0007669"/>
    <property type="project" value="InterPro"/>
</dbReference>
<dbReference type="OrthoDB" id="5584053at2759"/>
<evidence type="ECO:0000313" key="7">
    <source>
        <dbReference type="Proteomes" id="UP001140094"/>
    </source>
</evidence>
<feature type="compositionally biased region" description="Low complexity" evidence="5">
    <location>
        <begin position="20"/>
        <end position="31"/>
    </location>
</feature>
<dbReference type="EC" id="2.1.1.35" evidence="6"/>
<dbReference type="Gene3D" id="2.40.50.140">
    <property type="entry name" value="Nucleic acid-binding proteins"/>
    <property type="match status" value="1"/>
</dbReference>
<dbReference type="PROSITE" id="PS51687">
    <property type="entry name" value="SAM_MT_RNA_M5U"/>
    <property type="match status" value="1"/>
</dbReference>
<feature type="region of interest" description="Disordered" evidence="5">
    <location>
        <begin position="1"/>
        <end position="51"/>
    </location>
</feature>
<dbReference type="Proteomes" id="UP001140094">
    <property type="component" value="Unassembled WGS sequence"/>
</dbReference>
<evidence type="ECO:0000256" key="5">
    <source>
        <dbReference type="SAM" id="MobiDB-lite"/>
    </source>
</evidence>
<keyword evidence="7" id="KW-1185">Reference proteome</keyword>
<dbReference type="GO" id="GO:0030697">
    <property type="term" value="F:tRNA (uracil(54)-C5)-methyltransferase activity, S-adenosyl methionine-dependent"/>
    <property type="evidence" value="ECO:0007669"/>
    <property type="project" value="UniProtKB-EC"/>
</dbReference>
<keyword evidence="1 4" id="KW-0489">Methyltransferase</keyword>
<name>A0A9W8HSL9_9FUNG</name>
<dbReference type="InterPro" id="IPR010280">
    <property type="entry name" value="U5_MeTrfase_fam"/>
</dbReference>
<dbReference type="PANTHER" id="PTHR11061:SF30">
    <property type="entry name" value="TRNA (URACIL(54)-C(5))-METHYLTRANSFERASE"/>
    <property type="match status" value="1"/>
</dbReference>
<comment type="similarity">
    <text evidence="4">Belongs to the class I-like SAM-binding methyltransferase superfamily. RNA M5U methyltransferase family.</text>
</comment>
<organism evidence="6 7">
    <name type="scientific">Coemansia guatemalensis</name>
    <dbReference type="NCBI Taxonomy" id="2761395"/>
    <lineage>
        <taxon>Eukaryota</taxon>
        <taxon>Fungi</taxon>
        <taxon>Fungi incertae sedis</taxon>
        <taxon>Zoopagomycota</taxon>
        <taxon>Kickxellomycotina</taxon>
        <taxon>Kickxellomycetes</taxon>
        <taxon>Kickxellales</taxon>
        <taxon>Kickxellaceae</taxon>
        <taxon>Coemansia</taxon>
    </lineage>
</organism>
<evidence type="ECO:0000256" key="1">
    <source>
        <dbReference type="ARBA" id="ARBA00022603"/>
    </source>
</evidence>
<dbReference type="PANTHER" id="PTHR11061">
    <property type="entry name" value="RNA M5U METHYLTRANSFERASE"/>
    <property type="match status" value="1"/>
</dbReference>
<evidence type="ECO:0000313" key="6">
    <source>
        <dbReference type="EMBL" id="KAJ2796534.1"/>
    </source>
</evidence>
<dbReference type="SUPFAM" id="SSF53335">
    <property type="entry name" value="S-adenosyl-L-methionine-dependent methyltransferases"/>
    <property type="match status" value="1"/>
</dbReference>
<dbReference type="AlphaFoldDB" id="A0A9W8HSL9"/>
<proteinExistence type="inferred from homology"/>
<evidence type="ECO:0000256" key="2">
    <source>
        <dbReference type="ARBA" id="ARBA00022679"/>
    </source>
</evidence>
<dbReference type="Gene3D" id="3.40.50.150">
    <property type="entry name" value="Vaccinia Virus protein VP39"/>
    <property type="match status" value="1"/>
</dbReference>
<keyword evidence="2 4" id="KW-0808">Transferase</keyword>
<gene>
    <name evidence="6" type="primary">TRM2</name>
    <name evidence="6" type="ORF">H4R20_005503</name>
</gene>
<reference evidence="6" key="1">
    <citation type="submission" date="2022-07" db="EMBL/GenBank/DDBJ databases">
        <title>Phylogenomic reconstructions and comparative analyses of Kickxellomycotina fungi.</title>
        <authorList>
            <person name="Reynolds N.K."/>
            <person name="Stajich J.E."/>
            <person name="Barry K."/>
            <person name="Grigoriev I.V."/>
            <person name="Crous P."/>
            <person name="Smith M.E."/>
        </authorList>
    </citation>
    <scope>NUCLEOTIDE SEQUENCE</scope>
    <source>
        <strain evidence="6">NRRL 1565</strain>
    </source>
</reference>
<protein>
    <submittedName>
        <fullName evidence="6">tRNA(M5U54)methyltransferase</fullName>
        <ecNumber evidence="6">2.1.1.35</ecNumber>
    </submittedName>
</protein>
<dbReference type="GO" id="GO:0032259">
    <property type="term" value="P:methylation"/>
    <property type="evidence" value="ECO:0007669"/>
    <property type="project" value="UniProtKB-KW"/>
</dbReference>
<comment type="caution">
    <text evidence="6">The sequence shown here is derived from an EMBL/GenBank/DDBJ whole genome shotgun (WGS) entry which is preliminary data.</text>
</comment>
<comment type="caution">
    <text evidence="4">Lacks conserved residue(s) required for the propagation of feature annotation.</text>
</comment>
<dbReference type="InterPro" id="IPR029063">
    <property type="entry name" value="SAM-dependent_MTases_sf"/>
</dbReference>
<evidence type="ECO:0000256" key="4">
    <source>
        <dbReference type="PROSITE-ProRule" id="PRU01024"/>
    </source>
</evidence>
<accession>A0A9W8HSL9</accession>
<dbReference type="InterPro" id="IPR012340">
    <property type="entry name" value="NA-bd_OB-fold"/>
</dbReference>
<feature type="compositionally biased region" description="Basic residues" evidence="5">
    <location>
        <begin position="33"/>
        <end position="49"/>
    </location>
</feature>
<dbReference type="EMBL" id="JANBUO010001868">
    <property type="protein sequence ID" value="KAJ2796534.1"/>
    <property type="molecule type" value="Genomic_DNA"/>
</dbReference>
<keyword evidence="3 4" id="KW-0949">S-adenosyl-L-methionine</keyword>
<evidence type="ECO:0000256" key="3">
    <source>
        <dbReference type="ARBA" id="ARBA00022691"/>
    </source>
</evidence>
<feature type="non-terminal residue" evidence="6">
    <location>
        <position position="298"/>
    </location>
</feature>